<keyword evidence="1" id="KW-0472">Membrane</keyword>
<proteinExistence type="predicted"/>
<keyword evidence="1" id="KW-0812">Transmembrane</keyword>
<organism evidence="2 3">
    <name type="scientific">Lentzea alba</name>
    <dbReference type="NCBI Taxonomy" id="2714351"/>
    <lineage>
        <taxon>Bacteria</taxon>
        <taxon>Bacillati</taxon>
        <taxon>Actinomycetota</taxon>
        <taxon>Actinomycetes</taxon>
        <taxon>Pseudonocardiales</taxon>
        <taxon>Pseudonocardiaceae</taxon>
        <taxon>Lentzea</taxon>
    </lineage>
</organism>
<comment type="caution">
    <text evidence="2">The sequence shown here is derived from an EMBL/GenBank/DDBJ whole genome shotgun (WGS) entry which is preliminary data.</text>
</comment>
<gene>
    <name evidence="2" type="ORF">G7043_26535</name>
</gene>
<dbReference type="RefSeq" id="WP_166049966.1">
    <property type="nucleotide sequence ID" value="NZ_JAAMPJ010000007.1"/>
</dbReference>
<evidence type="ECO:0000313" key="3">
    <source>
        <dbReference type="Proteomes" id="UP000481360"/>
    </source>
</evidence>
<keyword evidence="1" id="KW-1133">Transmembrane helix</keyword>
<reference evidence="2 3" key="1">
    <citation type="submission" date="2020-03" db="EMBL/GenBank/DDBJ databases">
        <title>Isolation and identification of active actinomycetes.</title>
        <authorList>
            <person name="Sun X."/>
        </authorList>
    </citation>
    <scope>NUCLEOTIDE SEQUENCE [LARGE SCALE GENOMIC DNA]</scope>
    <source>
        <strain evidence="2 3">NEAU-D13</strain>
    </source>
</reference>
<feature type="transmembrane region" description="Helical" evidence="1">
    <location>
        <begin position="12"/>
        <end position="31"/>
    </location>
</feature>
<evidence type="ECO:0000256" key="1">
    <source>
        <dbReference type="SAM" id="Phobius"/>
    </source>
</evidence>
<sequence length="303" mass="33659">MRLHRFTRVRGLIVLFVGLTAGITLLAMGGLEKLSGVGGVLGMSLSALVMIVVGAAKYPRSASTPSHEQVVFGLLRARKKYCLILRPFGQDAEIVLPKTLAKRRTDSGPFTRNVTMEQLVTRAARTVLDMDTYGIVDQRTTFAPPGPILMRAADDVWQEVAQRLISRAHVIVLILPPDRDFGDGFVWEIEQIRQAGATSRVVIVLPPCDQDTEAYEAALRRACVLLALLDGELDHFKVHEYELTLPSGTLVIRSTADGAKWWKIHDEPPERTMLGRKRKTVVADVTYLEVLDVALREIDHEQS</sequence>
<name>A0A7C9RSP0_9PSEU</name>
<protein>
    <submittedName>
        <fullName evidence="2">Uncharacterized protein</fullName>
    </submittedName>
</protein>
<evidence type="ECO:0000313" key="2">
    <source>
        <dbReference type="EMBL" id="NGY62485.1"/>
    </source>
</evidence>
<feature type="transmembrane region" description="Helical" evidence="1">
    <location>
        <begin position="37"/>
        <end position="56"/>
    </location>
</feature>
<dbReference type="AlphaFoldDB" id="A0A7C9RSP0"/>
<accession>A0A7C9RSP0</accession>
<dbReference type="EMBL" id="JAAMPJ010000007">
    <property type="protein sequence ID" value="NGY62485.1"/>
    <property type="molecule type" value="Genomic_DNA"/>
</dbReference>
<dbReference type="Proteomes" id="UP000481360">
    <property type="component" value="Unassembled WGS sequence"/>
</dbReference>
<keyword evidence="3" id="KW-1185">Reference proteome</keyword>